<feature type="domain" description="ABC transporter" evidence="6">
    <location>
        <begin position="6"/>
        <end position="235"/>
    </location>
</feature>
<dbReference type="Proteomes" id="UP000713222">
    <property type="component" value="Unassembled WGS sequence"/>
</dbReference>
<evidence type="ECO:0000256" key="4">
    <source>
        <dbReference type="ARBA" id="ARBA00022741"/>
    </source>
</evidence>
<dbReference type="GO" id="GO:0016887">
    <property type="term" value="F:ATP hydrolysis activity"/>
    <property type="evidence" value="ECO:0007669"/>
    <property type="project" value="InterPro"/>
</dbReference>
<dbReference type="InterPro" id="IPR017871">
    <property type="entry name" value="ABC_transporter-like_CS"/>
</dbReference>
<evidence type="ECO:0000313" key="8">
    <source>
        <dbReference type="EMBL" id="NCU52779.1"/>
    </source>
</evidence>
<protein>
    <submittedName>
        <fullName evidence="9">ABC transporter ATP-binding protein</fullName>
    </submittedName>
</protein>
<keyword evidence="2" id="KW-0813">Transport</keyword>
<dbReference type="AlphaFoldDB" id="A0A845S9Y0"/>
<evidence type="ECO:0000313" key="7">
    <source>
        <dbReference type="EMBL" id="NBN87637.1"/>
    </source>
</evidence>
<keyword evidence="5 9" id="KW-0067">ATP-binding</keyword>
<dbReference type="InterPro" id="IPR050763">
    <property type="entry name" value="ABC_transporter_ATP-binding"/>
</dbReference>
<organism evidence="9 10">
    <name type="scientific">Candidatus Fonsibacter lacus</name>
    <dbReference type="NCBI Taxonomy" id="2576439"/>
    <lineage>
        <taxon>Bacteria</taxon>
        <taxon>Pseudomonadati</taxon>
        <taxon>Pseudomonadota</taxon>
        <taxon>Alphaproteobacteria</taxon>
        <taxon>Candidatus Pelagibacterales</taxon>
        <taxon>Candidatus Pelagibacterales incertae sedis</taxon>
        <taxon>Candidatus Fonsibacter</taxon>
    </lineage>
</organism>
<dbReference type="EMBL" id="RGET01000006">
    <property type="protein sequence ID" value="NBN87637.1"/>
    <property type="molecule type" value="Genomic_DNA"/>
</dbReference>
<dbReference type="PANTHER" id="PTHR42711">
    <property type="entry name" value="ABC TRANSPORTER ATP-BINDING PROTEIN"/>
    <property type="match status" value="1"/>
</dbReference>
<comment type="caution">
    <text evidence="9">The sequence shown here is derived from an EMBL/GenBank/DDBJ whole genome shotgun (WGS) entry which is preliminary data.</text>
</comment>
<dbReference type="Proteomes" id="UP000747791">
    <property type="component" value="Unassembled WGS sequence"/>
</dbReference>
<evidence type="ECO:0000313" key="10">
    <source>
        <dbReference type="Proteomes" id="UP000572953"/>
    </source>
</evidence>
<dbReference type="PROSITE" id="PS50893">
    <property type="entry name" value="ABC_TRANSPORTER_2"/>
    <property type="match status" value="1"/>
</dbReference>
<dbReference type="PROSITE" id="PS00211">
    <property type="entry name" value="ABC_TRANSPORTER_1"/>
    <property type="match status" value="1"/>
</dbReference>
<name>A0A845S9Y0_9PROT</name>
<evidence type="ECO:0000259" key="6">
    <source>
        <dbReference type="PROSITE" id="PS50893"/>
    </source>
</evidence>
<comment type="similarity">
    <text evidence="1">Belongs to the ABC transporter superfamily.</text>
</comment>
<proteinExistence type="inferred from homology"/>
<dbReference type="SUPFAM" id="SSF52540">
    <property type="entry name" value="P-loop containing nucleoside triphosphate hydrolases"/>
    <property type="match status" value="1"/>
</dbReference>
<gene>
    <name evidence="7" type="ORF">EBV32_00880</name>
    <name evidence="9" type="ORF">EBV78_00360</name>
    <name evidence="8" type="ORF">EBX74_00475</name>
</gene>
<evidence type="ECO:0000256" key="1">
    <source>
        <dbReference type="ARBA" id="ARBA00005417"/>
    </source>
</evidence>
<dbReference type="InterPro" id="IPR003593">
    <property type="entry name" value="AAA+_ATPase"/>
</dbReference>
<dbReference type="EMBL" id="RGGN01000004">
    <property type="protein sequence ID" value="NCU62541.1"/>
    <property type="molecule type" value="Genomic_DNA"/>
</dbReference>
<sequence>MSENIIEVRNLSKKFKNHLAVKNISFDLKRGEIKGILGANGAGKTTTITMLLGLLTPTSGSVKILSTDIAKDRYKILNKINFSSPYVDLPKKLTVRQNLFVYGMLYGIKNINNKIKNVARELDFENLLDSKVGELSSGQKTRVSLGKAVINDPEILFLDEPTASLDPDTADRVRTFFEKFCKKHNTAIILASHNMEEVTRLCDSVIMMKNGKITDQGSPNSLLKKYGKKKLEDVFLKIARDKNNS</sequence>
<keyword evidence="4" id="KW-0547">Nucleotide-binding</keyword>
<dbReference type="Pfam" id="PF00005">
    <property type="entry name" value="ABC_tran"/>
    <property type="match status" value="1"/>
</dbReference>
<dbReference type="PANTHER" id="PTHR42711:SF5">
    <property type="entry name" value="ABC TRANSPORTER ATP-BINDING PROTEIN NATA"/>
    <property type="match status" value="1"/>
</dbReference>
<dbReference type="EMBL" id="RGOB01000005">
    <property type="protein sequence ID" value="NCU52779.1"/>
    <property type="molecule type" value="Genomic_DNA"/>
</dbReference>
<dbReference type="CDD" id="cd03230">
    <property type="entry name" value="ABC_DR_subfamily_A"/>
    <property type="match status" value="1"/>
</dbReference>
<dbReference type="Proteomes" id="UP000572953">
    <property type="component" value="Unassembled WGS sequence"/>
</dbReference>
<evidence type="ECO:0000313" key="9">
    <source>
        <dbReference type="EMBL" id="NCU62541.1"/>
    </source>
</evidence>
<evidence type="ECO:0000256" key="5">
    <source>
        <dbReference type="ARBA" id="ARBA00022840"/>
    </source>
</evidence>
<dbReference type="SMART" id="SM00382">
    <property type="entry name" value="AAA"/>
    <property type="match status" value="1"/>
</dbReference>
<dbReference type="GO" id="GO:0005524">
    <property type="term" value="F:ATP binding"/>
    <property type="evidence" value="ECO:0007669"/>
    <property type="project" value="UniProtKB-KW"/>
</dbReference>
<reference evidence="9 10" key="1">
    <citation type="submission" date="2018-10" db="EMBL/GenBank/DDBJ databases">
        <title>Iterative Subtractive Binning of Freshwater Chronoseries Metagenomes Recovers Nearly Complete Genomes from over Four Hundred Novel Species.</title>
        <authorList>
            <person name="Rodriguez-R L.M."/>
            <person name="Tsementzi D."/>
            <person name="Luo C."/>
            <person name="Konstantinidis K.T."/>
        </authorList>
    </citation>
    <scope>NUCLEOTIDE SEQUENCE [LARGE SCALE GENOMIC DNA]</scope>
    <source>
        <strain evidence="9">WB7_2B_003</strain>
        <strain evidence="7">WB7_6_001</strain>
        <strain evidence="8">WB8_2A_004</strain>
    </source>
</reference>
<dbReference type="Gene3D" id="3.40.50.300">
    <property type="entry name" value="P-loop containing nucleotide triphosphate hydrolases"/>
    <property type="match status" value="1"/>
</dbReference>
<keyword evidence="3" id="KW-0536">Nodulation</keyword>
<accession>A0A845S9Y0</accession>
<dbReference type="InterPro" id="IPR027417">
    <property type="entry name" value="P-loop_NTPase"/>
</dbReference>
<dbReference type="InterPro" id="IPR003439">
    <property type="entry name" value="ABC_transporter-like_ATP-bd"/>
</dbReference>
<evidence type="ECO:0000256" key="3">
    <source>
        <dbReference type="ARBA" id="ARBA00022458"/>
    </source>
</evidence>
<evidence type="ECO:0000256" key="2">
    <source>
        <dbReference type="ARBA" id="ARBA00022448"/>
    </source>
</evidence>